<feature type="transmembrane region" description="Helical" evidence="1">
    <location>
        <begin position="58"/>
        <end position="80"/>
    </location>
</feature>
<accession>A0ABX2N500</accession>
<feature type="transmembrane region" description="Helical" evidence="1">
    <location>
        <begin position="92"/>
        <end position="113"/>
    </location>
</feature>
<dbReference type="Pfam" id="PF06532">
    <property type="entry name" value="NrsF"/>
    <property type="match status" value="1"/>
</dbReference>
<sequence length="212" mass="22388">MMSDKMIDSLVDDLTPVKPLKARSGLALTLVIAAVFAVAVAVFGGLRGDILMGIPHPMFFLRAGALLLLGVTSSYAVIAMSQPAVGNSFKGWVWALLAALLFPATAIVMAMMAAPDNMAILVPRYGLECLGISMLLGTGIAATQIMWLRRGAPVALNRAGWLVGMSSGALGAAAYSLHCPFNSIFYVGLWYSLAVVLCAVVGRLVVPHLIRW</sequence>
<evidence type="ECO:0000256" key="1">
    <source>
        <dbReference type="SAM" id="Phobius"/>
    </source>
</evidence>
<comment type="caution">
    <text evidence="2">The sequence shown here is derived from an EMBL/GenBank/DDBJ whole genome shotgun (WGS) entry which is preliminary data.</text>
</comment>
<evidence type="ECO:0000313" key="3">
    <source>
        <dbReference type="Proteomes" id="UP000652427"/>
    </source>
</evidence>
<protein>
    <submittedName>
        <fullName evidence="2">DUF1109 domain-containing protein</fullName>
    </submittedName>
</protein>
<dbReference type="Proteomes" id="UP000652427">
    <property type="component" value="Unassembled WGS sequence"/>
</dbReference>
<feature type="transmembrane region" description="Helical" evidence="1">
    <location>
        <begin position="125"/>
        <end position="147"/>
    </location>
</feature>
<keyword evidence="1" id="KW-0812">Transmembrane</keyword>
<proteinExistence type="predicted"/>
<reference evidence="2 3" key="1">
    <citation type="submission" date="2020-06" db="EMBL/GenBank/DDBJ databases">
        <authorList>
            <person name="Kim S.-J."/>
            <person name="Park S.-J."/>
        </authorList>
    </citation>
    <scope>NUCLEOTIDE SEQUENCE [LARGE SCALE GENOMIC DNA]</scope>
    <source>
        <strain evidence="2 3">SW-151</strain>
    </source>
</reference>
<evidence type="ECO:0000313" key="2">
    <source>
        <dbReference type="EMBL" id="NVD28795.1"/>
    </source>
</evidence>
<dbReference type="EMBL" id="JABWMH010000004">
    <property type="protein sequence ID" value="NVD28795.1"/>
    <property type="molecule type" value="Genomic_DNA"/>
</dbReference>
<name>A0ABX2N500_9SPHN</name>
<feature type="transmembrane region" description="Helical" evidence="1">
    <location>
        <begin position="159"/>
        <end position="178"/>
    </location>
</feature>
<dbReference type="RefSeq" id="WP_176280260.1">
    <property type="nucleotide sequence ID" value="NZ_JABWMH010000004.1"/>
</dbReference>
<feature type="transmembrane region" description="Helical" evidence="1">
    <location>
        <begin position="26"/>
        <end position="46"/>
    </location>
</feature>
<dbReference type="InterPro" id="IPR009495">
    <property type="entry name" value="NrsF"/>
</dbReference>
<organism evidence="2 3">
    <name type="scientific">Parasphingorhabdus flavimaris</name>
    <dbReference type="NCBI Taxonomy" id="266812"/>
    <lineage>
        <taxon>Bacteria</taxon>
        <taxon>Pseudomonadati</taxon>
        <taxon>Pseudomonadota</taxon>
        <taxon>Alphaproteobacteria</taxon>
        <taxon>Sphingomonadales</taxon>
        <taxon>Sphingomonadaceae</taxon>
        <taxon>Parasphingorhabdus</taxon>
    </lineage>
</organism>
<feature type="transmembrane region" description="Helical" evidence="1">
    <location>
        <begin position="184"/>
        <end position="206"/>
    </location>
</feature>
<keyword evidence="3" id="KW-1185">Reference proteome</keyword>
<keyword evidence="1" id="KW-1133">Transmembrane helix</keyword>
<keyword evidence="1" id="KW-0472">Membrane</keyword>
<gene>
    <name evidence="2" type="ORF">HUO14_12915</name>
</gene>